<protein>
    <submittedName>
        <fullName evidence="1">Uncharacterized protein</fullName>
    </submittedName>
</protein>
<keyword evidence="2" id="KW-1185">Reference proteome</keyword>
<evidence type="ECO:0000313" key="2">
    <source>
        <dbReference type="Proteomes" id="UP000824469"/>
    </source>
</evidence>
<sequence>DDLGSAVVISGMQRPISLCMISAKKLKQSMCKGFQLFAITISDQSESTPEHSPLDDHAVLREYADVFP</sequence>
<evidence type="ECO:0000313" key="1">
    <source>
        <dbReference type="EMBL" id="KAH9321675.1"/>
    </source>
</evidence>
<reference evidence="1 2" key="1">
    <citation type="journal article" date="2021" name="Nat. Plants">
        <title>The Taxus genome provides insights into paclitaxel biosynthesis.</title>
        <authorList>
            <person name="Xiong X."/>
            <person name="Gou J."/>
            <person name="Liao Q."/>
            <person name="Li Y."/>
            <person name="Zhou Q."/>
            <person name="Bi G."/>
            <person name="Li C."/>
            <person name="Du R."/>
            <person name="Wang X."/>
            <person name="Sun T."/>
            <person name="Guo L."/>
            <person name="Liang H."/>
            <person name="Lu P."/>
            <person name="Wu Y."/>
            <person name="Zhang Z."/>
            <person name="Ro D.K."/>
            <person name="Shang Y."/>
            <person name="Huang S."/>
            <person name="Yan J."/>
        </authorList>
    </citation>
    <scope>NUCLEOTIDE SEQUENCE [LARGE SCALE GENOMIC DNA]</scope>
    <source>
        <strain evidence="1">Ta-2019</strain>
    </source>
</reference>
<gene>
    <name evidence="1" type="ORF">KI387_016314</name>
</gene>
<proteinExistence type="predicted"/>
<accession>A0AA38GI54</accession>
<feature type="non-terminal residue" evidence="1">
    <location>
        <position position="1"/>
    </location>
</feature>
<name>A0AA38GI54_TAXCH</name>
<organism evidence="1 2">
    <name type="scientific">Taxus chinensis</name>
    <name type="common">Chinese yew</name>
    <name type="synonym">Taxus wallichiana var. chinensis</name>
    <dbReference type="NCBI Taxonomy" id="29808"/>
    <lineage>
        <taxon>Eukaryota</taxon>
        <taxon>Viridiplantae</taxon>
        <taxon>Streptophyta</taxon>
        <taxon>Embryophyta</taxon>
        <taxon>Tracheophyta</taxon>
        <taxon>Spermatophyta</taxon>
        <taxon>Pinopsida</taxon>
        <taxon>Pinidae</taxon>
        <taxon>Conifers II</taxon>
        <taxon>Cupressales</taxon>
        <taxon>Taxaceae</taxon>
        <taxon>Taxus</taxon>
    </lineage>
</organism>
<dbReference type="EMBL" id="JAHRHJ020000003">
    <property type="protein sequence ID" value="KAH9321675.1"/>
    <property type="molecule type" value="Genomic_DNA"/>
</dbReference>
<feature type="non-terminal residue" evidence="1">
    <location>
        <position position="68"/>
    </location>
</feature>
<dbReference type="Proteomes" id="UP000824469">
    <property type="component" value="Unassembled WGS sequence"/>
</dbReference>
<dbReference type="AlphaFoldDB" id="A0AA38GI54"/>
<comment type="caution">
    <text evidence="1">The sequence shown here is derived from an EMBL/GenBank/DDBJ whole genome shotgun (WGS) entry which is preliminary data.</text>
</comment>